<keyword evidence="1" id="KW-0240">DNA-directed RNA polymerase</keyword>
<sequence length="31" mass="3681">MYGKLYRIEGDDNAKEPSKLNYLPMFLLVDF</sequence>
<dbReference type="GO" id="GO:0000428">
    <property type="term" value="C:DNA-directed RNA polymerase complex"/>
    <property type="evidence" value="ECO:0007669"/>
    <property type="project" value="UniProtKB-KW"/>
</dbReference>
<evidence type="ECO:0000313" key="1">
    <source>
        <dbReference type="EMBL" id="JAR98040.1"/>
    </source>
</evidence>
<reference evidence="1" key="2">
    <citation type="journal article" date="2017" name="J. Med. Entomol.">
        <title>Transcriptome Analysis of the Triatoma infestans (Hemiptera: Reduviidae) Integument.</title>
        <authorList>
            <person name="Calderon-Fernandez G.M."/>
            <person name="Moriconi D.E."/>
            <person name="Dulbecco A.B."/>
            <person name="Juarez M.P."/>
        </authorList>
    </citation>
    <scope>NUCLEOTIDE SEQUENCE</scope>
    <source>
        <strain evidence="1">Int1</strain>
        <tissue evidence="1">Integument</tissue>
    </source>
</reference>
<dbReference type="EMBL" id="GEMB01005275">
    <property type="protein sequence ID" value="JAR98040.1"/>
    <property type="molecule type" value="Transcribed_RNA"/>
</dbReference>
<organism evidence="1">
    <name type="scientific">Triatoma infestans</name>
    <name type="common">Assassin bug</name>
    <dbReference type="NCBI Taxonomy" id="30076"/>
    <lineage>
        <taxon>Eukaryota</taxon>
        <taxon>Metazoa</taxon>
        <taxon>Ecdysozoa</taxon>
        <taxon>Arthropoda</taxon>
        <taxon>Hexapoda</taxon>
        <taxon>Insecta</taxon>
        <taxon>Pterygota</taxon>
        <taxon>Neoptera</taxon>
        <taxon>Paraneoptera</taxon>
        <taxon>Hemiptera</taxon>
        <taxon>Heteroptera</taxon>
        <taxon>Panheteroptera</taxon>
        <taxon>Cimicomorpha</taxon>
        <taxon>Reduviidae</taxon>
        <taxon>Triatominae</taxon>
        <taxon>Triatoma</taxon>
    </lineage>
</organism>
<keyword evidence="1" id="KW-0548">Nucleotidyltransferase</keyword>
<accession>A0A161M7D8</accession>
<keyword evidence="1" id="KW-0808">Transferase</keyword>
<reference evidence="1" key="1">
    <citation type="submission" date="2016-04" db="EMBL/GenBank/DDBJ databases">
        <authorList>
            <person name="Calderon-Fernandez G.M.Sr."/>
        </authorList>
    </citation>
    <scope>NUCLEOTIDE SEQUENCE</scope>
    <source>
        <strain evidence="1">Int1</strain>
        <tissue evidence="1">Integument</tissue>
    </source>
</reference>
<keyword evidence="1" id="KW-0804">Transcription</keyword>
<name>A0A161M7D8_TRIIF</name>
<dbReference type="AlphaFoldDB" id="A0A161M7D8"/>
<protein>
    <submittedName>
        <fullName evidence="1">Dna-directed rna polymerases and iii subunit rpabc3</fullName>
        <ecNumber evidence="1">2.7.7.6</ecNumber>
    </submittedName>
</protein>
<dbReference type="GO" id="GO:0003899">
    <property type="term" value="F:DNA-directed RNA polymerase activity"/>
    <property type="evidence" value="ECO:0007669"/>
    <property type="project" value="UniProtKB-EC"/>
</dbReference>
<dbReference type="EC" id="2.7.7.6" evidence="1"/>
<proteinExistence type="predicted"/>